<dbReference type="GO" id="GO:0005886">
    <property type="term" value="C:plasma membrane"/>
    <property type="evidence" value="ECO:0007669"/>
    <property type="project" value="UniProtKB-SubCell"/>
</dbReference>
<feature type="compositionally biased region" description="Polar residues" evidence="8">
    <location>
        <begin position="432"/>
        <end position="441"/>
    </location>
</feature>
<evidence type="ECO:0000256" key="9">
    <source>
        <dbReference type="SAM" id="Phobius"/>
    </source>
</evidence>
<proteinExistence type="inferred from homology"/>
<dbReference type="CDD" id="cd09318">
    <property type="entry name" value="TDT_SSU1"/>
    <property type="match status" value="1"/>
</dbReference>
<feature type="transmembrane region" description="Helical" evidence="9">
    <location>
        <begin position="363"/>
        <end position="382"/>
    </location>
</feature>
<feature type="transmembrane region" description="Helical" evidence="9">
    <location>
        <begin position="333"/>
        <end position="351"/>
    </location>
</feature>
<evidence type="ECO:0000256" key="3">
    <source>
        <dbReference type="ARBA" id="ARBA00022448"/>
    </source>
</evidence>
<evidence type="ECO:0000256" key="8">
    <source>
        <dbReference type="SAM" id="MobiDB-lite"/>
    </source>
</evidence>
<feature type="transmembrane region" description="Helical" evidence="9">
    <location>
        <begin position="67"/>
        <end position="89"/>
    </location>
</feature>
<dbReference type="InterPro" id="IPR004695">
    <property type="entry name" value="SLAC1/Mae1/Ssu1/TehA"/>
</dbReference>
<dbReference type="PANTHER" id="PTHR31686">
    <property type="match status" value="1"/>
</dbReference>
<gene>
    <name evidence="10" type="ORF">BD311DRAFT_794064</name>
</gene>
<feature type="region of interest" description="Disordered" evidence="8">
    <location>
        <begin position="401"/>
        <end position="456"/>
    </location>
</feature>
<evidence type="ECO:0000256" key="5">
    <source>
        <dbReference type="ARBA" id="ARBA00022692"/>
    </source>
</evidence>
<feature type="transmembrane region" description="Helical" evidence="9">
    <location>
        <begin position="179"/>
        <end position="199"/>
    </location>
</feature>
<evidence type="ECO:0000256" key="7">
    <source>
        <dbReference type="ARBA" id="ARBA00023136"/>
    </source>
</evidence>
<dbReference type="GO" id="GO:0000319">
    <property type="term" value="F:sulfite transmembrane transporter activity"/>
    <property type="evidence" value="ECO:0007669"/>
    <property type="project" value="TreeGrafter"/>
</dbReference>
<keyword evidence="3" id="KW-0813">Transport</keyword>
<keyword evidence="6 9" id="KW-1133">Transmembrane helix</keyword>
<dbReference type="Proteomes" id="UP000292957">
    <property type="component" value="Unassembled WGS sequence"/>
</dbReference>
<comment type="subcellular location">
    <subcellularLocation>
        <location evidence="1">Cell membrane</location>
        <topology evidence="1">Multi-pass membrane protein</topology>
    </subcellularLocation>
</comment>
<feature type="transmembrane region" description="Helical" evidence="9">
    <location>
        <begin position="142"/>
        <end position="167"/>
    </location>
</feature>
<name>A0A4Q9N3H3_9APHY</name>
<keyword evidence="7 9" id="KW-0472">Membrane</keyword>
<feature type="transmembrane region" description="Helical" evidence="9">
    <location>
        <begin position="299"/>
        <end position="321"/>
    </location>
</feature>
<organism evidence="10">
    <name type="scientific">Dichomitus squalens</name>
    <dbReference type="NCBI Taxonomy" id="114155"/>
    <lineage>
        <taxon>Eukaryota</taxon>
        <taxon>Fungi</taxon>
        <taxon>Dikarya</taxon>
        <taxon>Basidiomycota</taxon>
        <taxon>Agaricomycotina</taxon>
        <taxon>Agaricomycetes</taxon>
        <taxon>Polyporales</taxon>
        <taxon>Polyporaceae</taxon>
        <taxon>Dichomitus</taxon>
    </lineage>
</organism>
<comment type="similarity">
    <text evidence="2">Belongs to the tellurite-resistance/dicarboxylate transporter (TDT) family.</text>
</comment>
<dbReference type="EMBL" id="ML143390">
    <property type="protein sequence ID" value="TBU33762.1"/>
    <property type="molecule type" value="Genomic_DNA"/>
</dbReference>
<evidence type="ECO:0000313" key="10">
    <source>
        <dbReference type="EMBL" id="TBU33762.1"/>
    </source>
</evidence>
<dbReference type="AlphaFoldDB" id="A0A4Q9N3H3"/>
<evidence type="ECO:0000256" key="4">
    <source>
        <dbReference type="ARBA" id="ARBA00022475"/>
    </source>
</evidence>
<reference evidence="10" key="1">
    <citation type="submission" date="2019-01" db="EMBL/GenBank/DDBJ databases">
        <title>Draft genome sequences of three monokaryotic isolates of the white-rot basidiomycete fungus Dichomitus squalens.</title>
        <authorList>
            <consortium name="DOE Joint Genome Institute"/>
            <person name="Lopez S.C."/>
            <person name="Andreopoulos B."/>
            <person name="Pangilinan J."/>
            <person name="Lipzen A."/>
            <person name="Riley R."/>
            <person name="Ahrendt S."/>
            <person name="Ng V."/>
            <person name="Barry K."/>
            <person name="Daum C."/>
            <person name="Grigoriev I.V."/>
            <person name="Hilden K.S."/>
            <person name="Makela M.R."/>
            <person name="de Vries R.P."/>
        </authorList>
    </citation>
    <scope>NUCLEOTIDE SEQUENCE [LARGE SCALE GENOMIC DNA]</scope>
    <source>
        <strain evidence="10">OM18370.1</strain>
    </source>
</reference>
<evidence type="ECO:0000256" key="1">
    <source>
        <dbReference type="ARBA" id="ARBA00004651"/>
    </source>
</evidence>
<dbReference type="Gene3D" id="1.50.10.150">
    <property type="entry name" value="Voltage-dependent anion channel"/>
    <property type="match status" value="1"/>
</dbReference>
<dbReference type="InterPro" id="IPR051629">
    <property type="entry name" value="Sulfite_efflux_TDT"/>
</dbReference>
<feature type="compositionally biased region" description="Basic and acidic residues" evidence="8">
    <location>
        <begin position="447"/>
        <end position="456"/>
    </location>
</feature>
<feature type="transmembrane region" description="Helical" evidence="9">
    <location>
        <begin position="109"/>
        <end position="130"/>
    </location>
</feature>
<protein>
    <submittedName>
        <fullName evidence="10">Voltage-dependent anion channel-domain-containing protein</fullName>
    </submittedName>
</protein>
<dbReference type="Pfam" id="PF03595">
    <property type="entry name" value="SLAC1"/>
    <property type="match status" value="1"/>
</dbReference>
<sequence length="456" mass="49985">MTKVGGPFTASCRPAAMGPRSAKYTARLVECIRHFTPAWFAAIMGTGVIAILWHNSPYAYDSRTVKVFAYTFFFLNLLLFIFFNILTILRYTMFPEIWPALIYHPTQSLFLGTYPMGAATLINVAVGVIYTEDGLGGKPFLYTLWAFWWVDVALSVMSAYGIVHIMFTRQKHALESVTAVWLLPVVPLVVISSSGGVLAAPLLNYSASNSLITLVISTVLVIMGLTLAFMMLSLYFLRLAIHGVPRGGGVVSVYIPLGPLGQGGYSILLLGAGFNSILPLHYGSSAVLRLETVGQIIEVATLGLALTLWSMASLWLVYGAIATIDVIWHEKILFRQAFWSLVFPNGVYANLTIQLYRVTDSTFFRVWGAIYALATLVFGAMFRTPCLDDVDIHAAAMEKGTEHARSPITDVEAAGGPESTAVAANGRRYSDHTMSSGSRRTPSYRCDIGRRREEGT</sequence>
<keyword evidence="5 9" id="KW-0812">Transmembrane</keyword>
<evidence type="ECO:0000256" key="2">
    <source>
        <dbReference type="ARBA" id="ARBA00008566"/>
    </source>
</evidence>
<dbReference type="PANTHER" id="PTHR31686:SF1">
    <property type="entry name" value="SULFITE EFFLUX PUMP SSU1"/>
    <property type="match status" value="1"/>
</dbReference>
<keyword evidence="4" id="KW-1003">Cell membrane</keyword>
<accession>A0A4Q9N3H3</accession>
<dbReference type="InterPro" id="IPR038665">
    <property type="entry name" value="Voltage-dep_anion_channel_sf"/>
</dbReference>
<feature type="transmembrane region" description="Helical" evidence="9">
    <location>
        <begin position="37"/>
        <end position="55"/>
    </location>
</feature>
<dbReference type="OrthoDB" id="1099at2759"/>
<feature type="transmembrane region" description="Helical" evidence="9">
    <location>
        <begin position="211"/>
        <end position="237"/>
    </location>
</feature>
<evidence type="ECO:0000256" key="6">
    <source>
        <dbReference type="ARBA" id="ARBA00022989"/>
    </source>
</evidence>